<evidence type="ECO:0000313" key="2">
    <source>
        <dbReference type="Proteomes" id="UP000887565"/>
    </source>
</evidence>
<protein>
    <submittedName>
        <fullName evidence="3">Uncharacterized protein</fullName>
    </submittedName>
</protein>
<proteinExistence type="predicted"/>
<keyword evidence="2" id="KW-1185">Reference proteome</keyword>
<evidence type="ECO:0000256" key="1">
    <source>
        <dbReference type="SAM" id="SignalP"/>
    </source>
</evidence>
<organism evidence="2 3">
    <name type="scientific">Romanomermis culicivorax</name>
    <name type="common">Nematode worm</name>
    <dbReference type="NCBI Taxonomy" id="13658"/>
    <lineage>
        <taxon>Eukaryota</taxon>
        <taxon>Metazoa</taxon>
        <taxon>Ecdysozoa</taxon>
        <taxon>Nematoda</taxon>
        <taxon>Enoplea</taxon>
        <taxon>Dorylaimia</taxon>
        <taxon>Mermithida</taxon>
        <taxon>Mermithoidea</taxon>
        <taxon>Mermithidae</taxon>
        <taxon>Romanomermis</taxon>
    </lineage>
</organism>
<reference evidence="3" key="1">
    <citation type="submission" date="2022-11" db="UniProtKB">
        <authorList>
            <consortium name="WormBaseParasite"/>
        </authorList>
    </citation>
    <scope>IDENTIFICATION</scope>
</reference>
<evidence type="ECO:0000313" key="3">
    <source>
        <dbReference type="WBParaSite" id="nRc.2.0.1.t43266-RA"/>
    </source>
</evidence>
<dbReference type="WBParaSite" id="nRc.2.0.1.t43266-RA">
    <property type="protein sequence ID" value="nRc.2.0.1.t43266-RA"/>
    <property type="gene ID" value="nRc.2.0.1.g43266"/>
</dbReference>
<keyword evidence="1" id="KW-0732">Signal</keyword>
<feature type="signal peptide" evidence="1">
    <location>
        <begin position="1"/>
        <end position="21"/>
    </location>
</feature>
<accession>A0A915KWT1</accession>
<sequence>MILRISLVVIHVLLELNGVEVQVAPKCTRLCMVMPNTVKTKTIKSPNDKCPDDVQVTKTISLKTGCFSVESGSVLTNGFVKADNPAQVICNNATTIVVDNNASEAKVDCKVWATTRVCKCTCLKGCKSKTHSQVVTYNVMNNP</sequence>
<feature type="chain" id="PRO_5037495281" evidence="1">
    <location>
        <begin position="22"/>
        <end position="143"/>
    </location>
</feature>
<dbReference type="Proteomes" id="UP000887565">
    <property type="component" value="Unplaced"/>
</dbReference>
<dbReference type="AlphaFoldDB" id="A0A915KWT1"/>
<name>A0A915KWT1_ROMCU</name>